<dbReference type="Proteomes" id="UP000321907">
    <property type="component" value="Unassembled WGS sequence"/>
</dbReference>
<feature type="transmembrane region" description="Helical" evidence="2">
    <location>
        <begin position="86"/>
        <end position="105"/>
    </location>
</feature>
<keyword evidence="2" id="KW-0472">Membrane</keyword>
<protein>
    <submittedName>
        <fullName evidence="3">Uncharacterized protein</fullName>
    </submittedName>
</protein>
<evidence type="ECO:0000313" key="4">
    <source>
        <dbReference type="Proteomes" id="UP000321907"/>
    </source>
</evidence>
<gene>
    <name evidence="3" type="ORF">FUA23_18480</name>
</gene>
<keyword evidence="2" id="KW-1133">Transmembrane helix</keyword>
<feature type="transmembrane region" description="Helical" evidence="2">
    <location>
        <begin position="330"/>
        <end position="351"/>
    </location>
</feature>
<accession>A0A5C7FBR2</accession>
<dbReference type="AlphaFoldDB" id="A0A5C7FBR2"/>
<proteinExistence type="predicted"/>
<dbReference type="EMBL" id="VOXD01000035">
    <property type="protein sequence ID" value="TXF87573.1"/>
    <property type="molecule type" value="Genomic_DNA"/>
</dbReference>
<feature type="region of interest" description="Disordered" evidence="1">
    <location>
        <begin position="242"/>
        <end position="261"/>
    </location>
</feature>
<dbReference type="RefSeq" id="WP_147932249.1">
    <property type="nucleotide sequence ID" value="NZ_VOXD01000035.1"/>
</dbReference>
<comment type="caution">
    <text evidence="3">The sequence shown here is derived from an EMBL/GenBank/DDBJ whole genome shotgun (WGS) entry which is preliminary data.</text>
</comment>
<keyword evidence="4" id="KW-1185">Reference proteome</keyword>
<evidence type="ECO:0000256" key="1">
    <source>
        <dbReference type="SAM" id="MobiDB-lite"/>
    </source>
</evidence>
<evidence type="ECO:0000256" key="2">
    <source>
        <dbReference type="SAM" id="Phobius"/>
    </source>
</evidence>
<organism evidence="3 4">
    <name type="scientific">Neolewinella aurantiaca</name>
    <dbReference type="NCBI Taxonomy" id="2602767"/>
    <lineage>
        <taxon>Bacteria</taxon>
        <taxon>Pseudomonadati</taxon>
        <taxon>Bacteroidota</taxon>
        <taxon>Saprospiria</taxon>
        <taxon>Saprospirales</taxon>
        <taxon>Lewinellaceae</taxon>
        <taxon>Neolewinella</taxon>
    </lineage>
</organism>
<name>A0A5C7FBR2_9BACT</name>
<feature type="transmembrane region" description="Helical" evidence="2">
    <location>
        <begin position="117"/>
        <end position="136"/>
    </location>
</feature>
<keyword evidence="2" id="KW-0812">Transmembrane</keyword>
<evidence type="ECO:0000313" key="3">
    <source>
        <dbReference type="EMBL" id="TXF87573.1"/>
    </source>
</evidence>
<dbReference type="OrthoDB" id="1490724at2"/>
<sequence length="534" mass="60665">MYTEQNIRGLAINFLRQHYKLRPRSGTSGTRVVHRPHYYEGVTIDARLAYQKPDLSWFTATVEASSVDSAHEVLYRVNYFRIGAHSLLFTLVVMTGYLAVTQVQGESLWAQFGRPGVYSYLLTLFLTIWGVSGVLLSRLKYYRYIYAIAQFIRFHADAQWVAYDRKIFEGLKSKYYVELQRQCLRFGFGLMEIQEDNKVRWIIEPSHIDQFKGSRAKLPLWVAVAGKTPPLLAGLRKKLPLRPGTKTNVPEPAQPAPPEEMTDPLSVGAYLPMYERKDDYLTTIIPAKKGRVAWYKQPARVSKRLRWKIRHAIRSLYPPEIRKRPGYYELPWGVTTAFIVTFIAFGTLIYLQSEWTAERRPGQVAAAPDLEPLETAATPADSDASPEVLPGEYDHELSAKSPSVVRDTILDLNEDAIIVPASLPQNTIFYLRYDTSGVMESSYGCGPLVRSNVRGYILQEGRYPEYEVALERATYLNGAFSIPVAILLADCLEEGAPGYILYVGDLLSTEPKANFDLRRYSNAFELELSVVEIK</sequence>
<reference evidence="3 4" key="1">
    <citation type="submission" date="2019-08" db="EMBL/GenBank/DDBJ databases">
        <title>Lewinella sp. strain SSH13 Genome sequencing and assembly.</title>
        <authorList>
            <person name="Kim I."/>
        </authorList>
    </citation>
    <scope>NUCLEOTIDE SEQUENCE [LARGE SCALE GENOMIC DNA]</scope>
    <source>
        <strain evidence="3 4">SSH13</strain>
    </source>
</reference>